<dbReference type="PANTHER" id="PTHR30466:SF11">
    <property type="entry name" value="FLAVIN-DEPENDENT MONOOXYGENASE, REDUCTASE SUBUNIT HSAB"/>
    <property type="match status" value="1"/>
</dbReference>
<dbReference type="Proteomes" id="UP001168540">
    <property type="component" value="Unassembled WGS sequence"/>
</dbReference>
<dbReference type="InterPro" id="IPR002563">
    <property type="entry name" value="Flavin_Rdtase-like_dom"/>
</dbReference>
<dbReference type="SUPFAM" id="SSF46785">
    <property type="entry name" value="Winged helix' DNA-binding domain"/>
    <property type="match status" value="1"/>
</dbReference>
<accession>A0ABT7XJB7</accession>
<dbReference type="SUPFAM" id="SSF50475">
    <property type="entry name" value="FMN-binding split barrel"/>
    <property type="match status" value="1"/>
</dbReference>
<protein>
    <submittedName>
        <fullName evidence="4">Flavin reductase</fullName>
    </submittedName>
</protein>
<dbReference type="InterPro" id="IPR036390">
    <property type="entry name" value="WH_DNA-bd_sf"/>
</dbReference>
<reference evidence="4" key="1">
    <citation type="submission" date="2023-06" db="EMBL/GenBank/DDBJ databases">
        <authorList>
            <person name="Zhang S."/>
        </authorList>
    </citation>
    <scope>NUCLEOTIDE SEQUENCE</scope>
    <source>
        <strain evidence="4">SG2303</strain>
    </source>
</reference>
<keyword evidence="5" id="KW-1185">Reference proteome</keyword>
<name>A0ABT7XJB7_9NEIS</name>
<comment type="similarity">
    <text evidence="1">Belongs to the non-flavoprotein flavin reductase family.</text>
</comment>
<dbReference type="InterPro" id="IPR036388">
    <property type="entry name" value="WH-like_DNA-bd_sf"/>
</dbReference>
<dbReference type="Pfam" id="PF01613">
    <property type="entry name" value="Flavin_Reduct"/>
    <property type="match status" value="1"/>
</dbReference>
<dbReference type="EMBL" id="JAUEDK010000004">
    <property type="protein sequence ID" value="MDN0073890.1"/>
    <property type="molecule type" value="Genomic_DNA"/>
</dbReference>
<dbReference type="RefSeq" id="WP_289828438.1">
    <property type="nucleotide sequence ID" value="NZ_JAUEDK010000004.1"/>
</dbReference>
<dbReference type="InterPro" id="IPR012349">
    <property type="entry name" value="Split_barrel_FMN-bd"/>
</dbReference>
<sequence length="332" mass="35543">METLVSAPAFDRRAFRSALGSFATGVTVITTRAADGSPIGLTANSFNSVSLDPPLVLWGLAKNARSMPVFAEAEHWAVHVLSAEQEALSNAFAKSGEDKFSGVELETGHADLPLLTGCAARFQCKTRFCYEGGDHIIFVGEVIEFDRRDATPLVFHAGRYALAASKDAGRAPGGSARLAGSFDDDHLGYLLGRAHFQFYAPIRAAVREQGLDDAEYFALLTLTIRGRAGAAELARLNALTDCLLSEARLDSLVLRGLLTVDEEDGERRYALTARGSDVALRLIAVAKAREADLLQSFGDTDALALKTLLHRLSGLAGPHPDLWQPDGSLTAC</sequence>
<evidence type="ECO:0000256" key="1">
    <source>
        <dbReference type="ARBA" id="ARBA00008898"/>
    </source>
</evidence>
<organism evidence="4 5">
    <name type="scientific">Crenobacter oryzisoli</name>
    <dbReference type="NCBI Taxonomy" id="3056844"/>
    <lineage>
        <taxon>Bacteria</taxon>
        <taxon>Pseudomonadati</taxon>
        <taxon>Pseudomonadota</taxon>
        <taxon>Betaproteobacteria</taxon>
        <taxon>Neisseriales</taxon>
        <taxon>Neisseriaceae</taxon>
        <taxon>Crenobacter</taxon>
    </lineage>
</organism>
<dbReference type="InterPro" id="IPR050268">
    <property type="entry name" value="NADH-dep_flavin_reductase"/>
</dbReference>
<evidence type="ECO:0000313" key="4">
    <source>
        <dbReference type="EMBL" id="MDN0073890.1"/>
    </source>
</evidence>
<keyword evidence="2" id="KW-0560">Oxidoreductase</keyword>
<dbReference type="Gene3D" id="2.30.110.10">
    <property type="entry name" value="Electron Transport, Fmn-binding Protein, Chain A"/>
    <property type="match status" value="1"/>
</dbReference>
<dbReference type="PANTHER" id="PTHR30466">
    <property type="entry name" value="FLAVIN REDUCTASE"/>
    <property type="match status" value="1"/>
</dbReference>
<feature type="domain" description="Flavin reductase like" evidence="3">
    <location>
        <begin position="19"/>
        <end position="162"/>
    </location>
</feature>
<gene>
    <name evidence="4" type="ORF">QU481_03160</name>
</gene>
<evidence type="ECO:0000256" key="2">
    <source>
        <dbReference type="ARBA" id="ARBA00023002"/>
    </source>
</evidence>
<dbReference type="Gene3D" id="1.10.10.10">
    <property type="entry name" value="Winged helix-like DNA-binding domain superfamily/Winged helix DNA-binding domain"/>
    <property type="match status" value="1"/>
</dbReference>
<proteinExistence type="inferred from homology"/>
<dbReference type="SMART" id="SM00903">
    <property type="entry name" value="Flavin_Reduct"/>
    <property type="match status" value="1"/>
</dbReference>
<evidence type="ECO:0000313" key="5">
    <source>
        <dbReference type="Proteomes" id="UP001168540"/>
    </source>
</evidence>
<evidence type="ECO:0000259" key="3">
    <source>
        <dbReference type="SMART" id="SM00903"/>
    </source>
</evidence>
<comment type="caution">
    <text evidence="4">The sequence shown here is derived from an EMBL/GenBank/DDBJ whole genome shotgun (WGS) entry which is preliminary data.</text>
</comment>